<protein>
    <recommendedName>
        <fullName evidence="2">DUF4484 domain-containing protein</fullName>
    </recommendedName>
</protein>
<evidence type="ECO:0000256" key="1">
    <source>
        <dbReference type="SAM" id="MobiDB-lite"/>
    </source>
</evidence>
<dbReference type="InterPro" id="IPR053056">
    <property type="entry name" value="Lipid_Metab_Assoc_Protein"/>
</dbReference>
<evidence type="ECO:0000313" key="3">
    <source>
        <dbReference type="EMBL" id="KAK4250531.1"/>
    </source>
</evidence>
<dbReference type="InterPro" id="IPR018626">
    <property type="entry name" value="LCHN/Anr2"/>
</dbReference>
<dbReference type="Proteomes" id="UP001303647">
    <property type="component" value="Unassembled WGS sequence"/>
</dbReference>
<dbReference type="GO" id="GO:0005811">
    <property type="term" value="C:lipid droplet"/>
    <property type="evidence" value="ECO:0007669"/>
    <property type="project" value="TreeGrafter"/>
</dbReference>
<feature type="compositionally biased region" description="Acidic residues" evidence="1">
    <location>
        <begin position="586"/>
        <end position="596"/>
    </location>
</feature>
<dbReference type="PANTHER" id="PTHR28153">
    <property type="entry name" value="PROTEIN, PUTATIVE-RELATED"/>
    <property type="match status" value="1"/>
</dbReference>
<dbReference type="Pfam" id="PF09804">
    <property type="entry name" value="DENND11"/>
    <property type="match status" value="1"/>
</dbReference>
<dbReference type="PANTHER" id="PTHR28153:SF1">
    <property type="entry name" value="DUF4484 DOMAIN-CONTAINING PROTEIN"/>
    <property type="match status" value="1"/>
</dbReference>
<name>A0AAN7HHU6_9PEZI</name>
<gene>
    <name evidence="3" type="ORF">C7999DRAFT_38377</name>
</gene>
<comment type="caution">
    <text evidence="3">The sequence shown here is derived from an EMBL/GenBank/DDBJ whole genome shotgun (WGS) entry which is preliminary data.</text>
</comment>
<keyword evidence="4" id="KW-1185">Reference proteome</keyword>
<feature type="compositionally biased region" description="Basic and acidic residues" evidence="1">
    <location>
        <begin position="611"/>
        <end position="628"/>
    </location>
</feature>
<reference evidence="3" key="1">
    <citation type="journal article" date="2023" name="Mol. Phylogenet. Evol.">
        <title>Genome-scale phylogeny and comparative genomics of the fungal order Sordariales.</title>
        <authorList>
            <person name="Hensen N."/>
            <person name="Bonometti L."/>
            <person name="Westerberg I."/>
            <person name="Brannstrom I.O."/>
            <person name="Guillou S."/>
            <person name="Cros-Aarteil S."/>
            <person name="Calhoun S."/>
            <person name="Haridas S."/>
            <person name="Kuo A."/>
            <person name="Mondo S."/>
            <person name="Pangilinan J."/>
            <person name="Riley R."/>
            <person name="LaButti K."/>
            <person name="Andreopoulos B."/>
            <person name="Lipzen A."/>
            <person name="Chen C."/>
            <person name="Yan M."/>
            <person name="Daum C."/>
            <person name="Ng V."/>
            <person name="Clum A."/>
            <person name="Steindorff A."/>
            <person name="Ohm R.A."/>
            <person name="Martin F."/>
            <person name="Silar P."/>
            <person name="Natvig D.O."/>
            <person name="Lalanne C."/>
            <person name="Gautier V."/>
            <person name="Ament-Velasquez S.L."/>
            <person name="Kruys A."/>
            <person name="Hutchinson M.I."/>
            <person name="Powell A.J."/>
            <person name="Barry K."/>
            <person name="Miller A.N."/>
            <person name="Grigoriev I.V."/>
            <person name="Debuchy R."/>
            <person name="Gladieux P."/>
            <person name="Hiltunen Thoren M."/>
            <person name="Johannesson H."/>
        </authorList>
    </citation>
    <scope>NUCLEOTIDE SEQUENCE</scope>
    <source>
        <strain evidence="3">CBS 359.72</strain>
    </source>
</reference>
<feature type="region of interest" description="Disordered" evidence="1">
    <location>
        <begin position="302"/>
        <end position="322"/>
    </location>
</feature>
<feature type="compositionally biased region" description="Low complexity" evidence="1">
    <location>
        <begin position="490"/>
        <end position="534"/>
    </location>
</feature>
<reference evidence="3" key="2">
    <citation type="submission" date="2023-05" db="EMBL/GenBank/DDBJ databases">
        <authorList>
            <consortium name="Lawrence Berkeley National Laboratory"/>
            <person name="Steindorff A."/>
            <person name="Hensen N."/>
            <person name="Bonometti L."/>
            <person name="Westerberg I."/>
            <person name="Brannstrom I.O."/>
            <person name="Guillou S."/>
            <person name="Cros-Aarteil S."/>
            <person name="Calhoun S."/>
            <person name="Haridas S."/>
            <person name="Kuo A."/>
            <person name="Mondo S."/>
            <person name="Pangilinan J."/>
            <person name="Riley R."/>
            <person name="Labutti K."/>
            <person name="Andreopoulos B."/>
            <person name="Lipzen A."/>
            <person name="Chen C."/>
            <person name="Yanf M."/>
            <person name="Daum C."/>
            <person name="Ng V."/>
            <person name="Clum A."/>
            <person name="Ohm R."/>
            <person name="Martin F."/>
            <person name="Silar P."/>
            <person name="Natvig D."/>
            <person name="Lalanne C."/>
            <person name="Gautier V."/>
            <person name="Ament-Velasquez S.L."/>
            <person name="Kruys A."/>
            <person name="Hutchinson M.I."/>
            <person name="Powell A.J."/>
            <person name="Barry K."/>
            <person name="Miller A.N."/>
            <person name="Grigoriev I.V."/>
            <person name="Debuchy R."/>
            <person name="Gladieux P."/>
            <person name="Thoren M.H."/>
            <person name="Johannesson H."/>
        </authorList>
    </citation>
    <scope>NUCLEOTIDE SEQUENCE</scope>
    <source>
        <strain evidence="3">CBS 359.72</strain>
    </source>
</reference>
<dbReference type="EMBL" id="MU857612">
    <property type="protein sequence ID" value="KAK4250531.1"/>
    <property type="molecule type" value="Genomic_DNA"/>
</dbReference>
<evidence type="ECO:0000313" key="4">
    <source>
        <dbReference type="Proteomes" id="UP001303647"/>
    </source>
</evidence>
<evidence type="ECO:0000259" key="2">
    <source>
        <dbReference type="Pfam" id="PF14831"/>
    </source>
</evidence>
<proteinExistence type="predicted"/>
<dbReference type="AlphaFoldDB" id="A0AAN7HHU6"/>
<feature type="region of interest" description="Disordered" evidence="1">
    <location>
        <begin position="490"/>
        <end position="545"/>
    </location>
</feature>
<dbReference type="InterPro" id="IPR028115">
    <property type="entry name" value="DUF4484"/>
</dbReference>
<organism evidence="3 4">
    <name type="scientific">Corynascus novoguineensis</name>
    <dbReference type="NCBI Taxonomy" id="1126955"/>
    <lineage>
        <taxon>Eukaryota</taxon>
        <taxon>Fungi</taxon>
        <taxon>Dikarya</taxon>
        <taxon>Ascomycota</taxon>
        <taxon>Pezizomycotina</taxon>
        <taxon>Sordariomycetes</taxon>
        <taxon>Sordariomycetidae</taxon>
        <taxon>Sordariales</taxon>
        <taxon>Chaetomiaceae</taxon>
        <taxon>Corynascus</taxon>
    </lineage>
</organism>
<feature type="region of interest" description="Disordered" evidence="1">
    <location>
        <begin position="586"/>
        <end position="628"/>
    </location>
</feature>
<accession>A0AAN7HHU6</accession>
<feature type="domain" description="DUF4484" evidence="2">
    <location>
        <begin position="450"/>
        <end position="701"/>
    </location>
</feature>
<sequence>MAASRRGQPPLAVQLPSRSAALPDLPPISALFLIDFDVKAGYTITWKRAVPGLELEGTVEYKSLPSGLHTVSNDLIYFVHDGRHAGLSAFVNTPTDEEETRHARMISVGVLVPLSYGRLGRAWRHAEGLKDLAAKIAADRKQTQLLDEYWNQNGVSETTAPQPLKDAPLESPLLGIKTSRPGLGKGHARNRSVSDGAALIPPGHRLSPFHPAWSLTSLLDTFGPLIFPIHRAALLRKRILISCHAPVHEVCNFVYDISVLSNIPLSVCDVLDPAAPVQRLRPLFCVGVHDISFLLEHQAATKRGGPADDPDDPSNTEDAGSGWVACTTDSILAMKEGLWDMLITMPPPYSANAKQRVWPTVECPKGVPVKATQRDLRRFRSLNLGLTRLATHPPPPNPRSPRSEASDCPTPATPAVRLSNATGSRPGTASENRPSALSTVDSPEETDTIVEPVTWAALAYNGFMWWASAGEKRHSDELDEQSHDASLLADLAPPAPPAVQQQQKQQQRRPSLSNSSAGSDMSSSLASLAARSTSGRGGSEDGDDINNEAQARIELAVVAYFHRLTTTILSVLADIVDSTDDDDLLGLDLNDEDEPYNAERDEPTGTGERGSSGRRETAGRRAQEDEVRLLGATSRASAGGVDEGRDRMGWVRVDSDALAEMGLDVWSQADADFIREMSVRYFNRRAYVETKGVEVCGVRVC</sequence>
<dbReference type="Pfam" id="PF14831">
    <property type="entry name" value="DUF4484"/>
    <property type="match status" value="1"/>
</dbReference>
<feature type="region of interest" description="Disordered" evidence="1">
    <location>
        <begin position="384"/>
        <end position="446"/>
    </location>
</feature>
<feature type="compositionally biased region" description="Polar residues" evidence="1">
    <location>
        <begin position="419"/>
        <end position="441"/>
    </location>
</feature>